<comment type="subcellular location">
    <subcellularLocation>
        <location evidence="1">Membrane</location>
        <topology evidence="1">Multi-pass membrane protein</topology>
    </subcellularLocation>
</comment>
<feature type="transmembrane region" description="Helical" evidence="8">
    <location>
        <begin position="66"/>
        <end position="86"/>
    </location>
</feature>
<keyword evidence="3 8" id="KW-0812">Transmembrane</keyword>
<feature type="transmembrane region" description="Helical" evidence="8">
    <location>
        <begin position="106"/>
        <end position="126"/>
    </location>
</feature>
<feature type="transmembrane region" description="Helical" evidence="8">
    <location>
        <begin position="157"/>
        <end position="180"/>
    </location>
</feature>
<evidence type="ECO:0000256" key="6">
    <source>
        <dbReference type="ARBA" id="ARBA00038347"/>
    </source>
</evidence>
<keyword evidence="2" id="KW-0813">Transport</keyword>
<comment type="caution">
    <text evidence="10">The sequence shown here is derived from an EMBL/GenBank/DDBJ whole genome shotgun (WGS) entry which is preliminary data.</text>
</comment>
<accession>A0A1V2LBG2</accession>
<keyword evidence="5 8" id="KW-0472">Membrane</keyword>
<evidence type="ECO:0000313" key="11">
    <source>
        <dbReference type="Proteomes" id="UP000189513"/>
    </source>
</evidence>
<evidence type="ECO:0000256" key="5">
    <source>
        <dbReference type="ARBA" id="ARBA00023136"/>
    </source>
</evidence>
<dbReference type="Proteomes" id="UP000189513">
    <property type="component" value="Unassembled WGS sequence"/>
</dbReference>
<sequence length="534" mass="57647">MSSPAQPKAHAKSAEESIRAPEIQRSDSVRSVELDGHNENDENTSISPKSDEYKPPHTVLTVNEKYVLVLIASSVSIWSAMGSPIYYPALGTIEKQFDISEEMVNISVVVYFLCQGTFPTISAGLADIYGRRPVILASLVVFIGASIGVAVTRSYTVLLILRCIQSAGISPTVAVGSGVVGDFTERHERGSFMGIQGGLTLLGQAFGPLIGAGLIAGFDWRAIFWFLAIGGGFSLCITSLILPETKRTIVGNGSVKPRVAINVAPILLLPYYKKKWKLDDPDYGTVPAGEKPDLLAPLKILVKPEVIICLMNGAIHFACWTVSLTCLTTQLAKTYGYSVMTIGLCYLPVGMGGLIGSVVSGKLLDLSYRKLHKIHLNNIEKGTIPANTPFNVIRSRIVVVFPFVLLGDGFCLIYGWCLYKHVHIAVICVTSFFLSLGCLSVVNSNMTLMVDLYPSQSSAAASCVNLTRCLISALFVGVLTYMNKAMTVGGTLTFLPMTGVLFAISLIIPMKYANKWREARELKAAAKADSKADK</sequence>
<proteinExistence type="inferred from homology"/>
<dbReference type="SUPFAM" id="SSF103473">
    <property type="entry name" value="MFS general substrate transporter"/>
    <property type="match status" value="1"/>
</dbReference>
<gene>
    <name evidence="10" type="ORF">BON22_1190</name>
</gene>
<feature type="transmembrane region" description="Helical" evidence="8">
    <location>
        <begin position="222"/>
        <end position="242"/>
    </location>
</feature>
<reference evidence="11" key="1">
    <citation type="journal article" date="2017" name="Genome Announc.">
        <title>Genome sequences of Cyberlindnera fabianii 65, Pichia kudriavzevii 129, and Saccharomyces cerevisiae 131 isolated from fermented masau fruits in Zimbabwe.</title>
        <authorList>
            <person name="van Rijswijck I.M.H."/>
            <person name="Derks M.F.L."/>
            <person name="Abee T."/>
            <person name="de Ridder D."/>
            <person name="Smid E.J."/>
        </authorList>
    </citation>
    <scope>NUCLEOTIDE SEQUENCE [LARGE SCALE GENOMIC DNA]</scope>
    <source>
        <strain evidence="11">65</strain>
    </source>
</reference>
<dbReference type="GO" id="GO:0022857">
    <property type="term" value="F:transmembrane transporter activity"/>
    <property type="evidence" value="ECO:0007669"/>
    <property type="project" value="InterPro"/>
</dbReference>
<comment type="similarity">
    <text evidence="6">Belongs to the major facilitator superfamily. CAR1 family.</text>
</comment>
<dbReference type="InterPro" id="IPR020846">
    <property type="entry name" value="MFS_dom"/>
</dbReference>
<dbReference type="PROSITE" id="PS00216">
    <property type="entry name" value="SUGAR_TRANSPORT_1"/>
    <property type="match status" value="1"/>
</dbReference>
<dbReference type="GO" id="GO:0042908">
    <property type="term" value="P:xenobiotic transport"/>
    <property type="evidence" value="ECO:0007669"/>
    <property type="project" value="UniProtKB-ARBA"/>
</dbReference>
<feature type="transmembrane region" description="Helical" evidence="8">
    <location>
        <begin position="397"/>
        <end position="416"/>
    </location>
</feature>
<dbReference type="GO" id="GO:0140115">
    <property type="term" value="P:export across plasma membrane"/>
    <property type="evidence" value="ECO:0007669"/>
    <property type="project" value="UniProtKB-ARBA"/>
</dbReference>
<dbReference type="VEuPathDB" id="FungiDB:BON22_1190"/>
<name>A0A1V2LBG2_CYBFA</name>
<dbReference type="PANTHER" id="PTHR23502:SF51">
    <property type="entry name" value="QUINIDINE RESISTANCE PROTEIN 1-RELATED"/>
    <property type="match status" value="1"/>
</dbReference>
<dbReference type="Gene3D" id="1.20.1250.20">
    <property type="entry name" value="MFS general substrate transporter like domains"/>
    <property type="match status" value="1"/>
</dbReference>
<evidence type="ECO:0000259" key="9">
    <source>
        <dbReference type="PROSITE" id="PS50850"/>
    </source>
</evidence>
<dbReference type="InterPro" id="IPR011701">
    <property type="entry name" value="MFS"/>
</dbReference>
<feature type="transmembrane region" description="Helical" evidence="8">
    <location>
        <begin position="422"/>
        <end position="442"/>
    </location>
</feature>
<feature type="domain" description="Major facilitator superfamily (MFS) profile" evidence="9">
    <location>
        <begin position="68"/>
        <end position="517"/>
    </location>
</feature>
<keyword evidence="4 8" id="KW-1133">Transmembrane helix</keyword>
<evidence type="ECO:0000313" key="10">
    <source>
        <dbReference type="EMBL" id="ONH69227.1"/>
    </source>
</evidence>
<dbReference type="GO" id="GO:0005886">
    <property type="term" value="C:plasma membrane"/>
    <property type="evidence" value="ECO:0007669"/>
    <property type="project" value="UniProtKB-ARBA"/>
</dbReference>
<dbReference type="Pfam" id="PF07690">
    <property type="entry name" value="MFS_1"/>
    <property type="match status" value="1"/>
</dbReference>
<evidence type="ECO:0000256" key="3">
    <source>
        <dbReference type="ARBA" id="ARBA00022692"/>
    </source>
</evidence>
<dbReference type="AlphaFoldDB" id="A0A1V2LBG2"/>
<feature type="transmembrane region" description="Helical" evidence="8">
    <location>
        <begin position="306"/>
        <end position="331"/>
    </location>
</feature>
<feature type="transmembrane region" description="Helical" evidence="8">
    <location>
        <begin position="133"/>
        <end position="151"/>
    </location>
</feature>
<dbReference type="CDD" id="cd17323">
    <property type="entry name" value="MFS_Tpo1_MDR_like"/>
    <property type="match status" value="1"/>
</dbReference>
<dbReference type="STRING" id="36022.A0A1V2LBG2"/>
<evidence type="ECO:0000256" key="8">
    <source>
        <dbReference type="SAM" id="Phobius"/>
    </source>
</evidence>
<keyword evidence="11" id="KW-1185">Reference proteome</keyword>
<dbReference type="InterPro" id="IPR005829">
    <property type="entry name" value="Sugar_transporter_CS"/>
</dbReference>
<feature type="region of interest" description="Disordered" evidence="7">
    <location>
        <begin position="1"/>
        <end position="54"/>
    </location>
</feature>
<evidence type="ECO:0000256" key="7">
    <source>
        <dbReference type="SAM" id="MobiDB-lite"/>
    </source>
</evidence>
<feature type="compositionally biased region" description="Basic and acidic residues" evidence="7">
    <location>
        <begin position="12"/>
        <end position="40"/>
    </location>
</feature>
<feature type="transmembrane region" description="Helical" evidence="8">
    <location>
        <begin position="337"/>
        <end position="364"/>
    </location>
</feature>
<evidence type="ECO:0000256" key="4">
    <source>
        <dbReference type="ARBA" id="ARBA00022989"/>
    </source>
</evidence>
<dbReference type="PROSITE" id="PS50850">
    <property type="entry name" value="MFS"/>
    <property type="match status" value="1"/>
</dbReference>
<dbReference type="OMA" id="MCGFWSS"/>
<evidence type="ECO:0000256" key="2">
    <source>
        <dbReference type="ARBA" id="ARBA00022448"/>
    </source>
</evidence>
<feature type="transmembrane region" description="Helical" evidence="8">
    <location>
        <begin position="463"/>
        <end position="482"/>
    </location>
</feature>
<feature type="transmembrane region" description="Helical" evidence="8">
    <location>
        <begin position="494"/>
        <end position="513"/>
    </location>
</feature>
<dbReference type="PANTHER" id="PTHR23502">
    <property type="entry name" value="MAJOR FACILITATOR SUPERFAMILY"/>
    <property type="match status" value="1"/>
</dbReference>
<organism evidence="10 11">
    <name type="scientific">Cyberlindnera fabianii</name>
    <name type="common">Yeast</name>
    <name type="synonym">Hansenula fabianii</name>
    <dbReference type="NCBI Taxonomy" id="36022"/>
    <lineage>
        <taxon>Eukaryota</taxon>
        <taxon>Fungi</taxon>
        <taxon>Dikarya</taxon>
        <taxon>Ascomycota</taxon>
        <taxon>Saccharomycotina</taxon>
        <taxon>Saccharomycetes</taxon>
        <taxon>Phaffomycetales</taxon>
        <taxon>Phaffomycetaceae</taxon>
        <taxon>Cyberlindnera</taxon>
    </lineage>
</organism>
<protein>
    <submittedName>
        <fullName evidence="10">Putative transporter AQR1</fullName>
    </submittedName>
</protein>
<dbReference type="EMBL" id="MPUK01000002">
    <property type="protein sequence ID" value="ONH69227.1"/>
    <property type="molecule type" value="Genomic_DNA"/>
</dbReference>
<feature type="transmembrane region" description="Helical" evidence="8">
    <location>
        <begin position="192"/>
        <end position="216"/>
    </location>
</feature>
<dbReference type="InterPro" id="IPR036259">
    <property type="entry name" value="MFS_trans_sf"/>
</dbReference>
<evidence type="ECO:0000256" key="1">
    <source>
        <dbReference type="ARBA" id="ARBA00004141"/>
    </source>
</evidence>